<evidence type="ECO:0000313" key="1">
    <source>
        <dbReference type="EMBL" id="KAI3829606.1"/>
    </source>
</evidence>
<reference evidence="1 2" key="2">
    <citation type="journal article" date="2022" name="Mol. Ecol. Resour.">
        <title>The genomes of chicory, endive, great burdock and yacon provide insights into Asteraceae paleo-polyploidization history and plant inulin production.</title>
        <authorList>
            <person name="Fan W."/>
            <person name="Wang S."/>
            <person name="Wang H."/>
            <person name="Wang A."/>
            <person name="Jiang F."/>
            <person name="Liu H."/>
            <person name="Zhao H."/>
            <person name="Xu D."/>
            <person name="Zhang Y."/>
        </authorList>
    </citation>
    <scope>NUCLEOTIDE SEQUENCE [LARGE SCALE GENOMIC DNA]</scope>
    <source>
        <strain evidence="2">cv. Yunnan</strain>
        <tissue evidence="1">Leaves</tissue>
    </source>
</reference>
<gene>
    <name evidence="1" type="ORF">L1987_03732</name>
</gene>
<protein>
    <submittedName>
        <fullName evidence="1">Uncharacterized protein</fullName>
    </submittedName>
</protein>
<sequence>MAMVLGPKDDMSSGLGGLGLEGMVGRDDSLGESSPPLGEGNRGVMSGDKAGEGEDSGGDGDDDDGSNAGAAEIEFAAI</sequence>
<accession>A0ACB9KBB5</accession>
<comment type="caution">
    <text evidence="1">The sequence shown here is derived from an EMBL/GenBank/DDBJ whole genome shotgun (WGS) entry which is preliminary data.</text>
</comment>
<name>A0ACB9KBB5_9ASTR</name>
<organism evidence="1 2">
    <name type="scientific">Smallanthus sonchifolius</name>
    <dbReference type="NCBI Taxonomy" id="185202"/>
    <lineage>
        <taxon>Eukaryota</taxon>
        <taxon>Viridiplantae</taxon>
        <taxon>Streptophyta</taxon>
        <taxon>Embryophyta</taxon>
        <taxon>Tracheophyta</taxon>
        <taxon>Spermatophyta</taxon>
        <taxon>Magnoliopsida</taxon>
        <taxon>eudicotyledons</taxon>
        <taxon>Gunneridae</taxon>
        <taxon>Pentapetalae</taxon>
        <taxon>asterids</taxon>
        <taxon>campanulids</taxon>
        <taxon>Asterales</taxon>
        <taxon>Asteraceae</taxon>
        <taxon>Asteroideae</taxon>
        <taxon>Heliantheae alliance</taxon>
        <taxon>Millerieae</taxon>
        <taxon>Smallanthus</taxon>
    </lineage>
</organism>
<reference evidence="2" key="1">
    <citation type="journal article" date="2022" name="Mol. Ecol. Resour.">
        <title>The genomes of chicory, endive, great burdock and yacon provide insights into Asteraceae palaeo-polyploidization history and plant inulin production.</title>
        <authorList>
            <person name="Fan W."/>
            <person name="Wang S."/>
            <person name="Wang H."/>
            <person name="Wang A."/>
            <person name="Jiang F."/>
            <person name="Liu H."/>
            <person name="Zhao H."/>
            <person name="Xu D."/>
            <person name="Zhang Y."/>
        </authorList>
    </citation>
    <scope>NUCLEOTIDE SEQUENCE [LARGE SCALE GENOMIC DNA]</scope>
    <source>
        <strain evidence="2">cv. Yunnan</strain>
    </source>
</reference>
<evidence type="ECO:0000313" key="2">
    <source>
        <dbReference type="Proteomes" id="UP001056120"/>
    </source>
</evidence>
<keyword evidence="2" id="KW-1185">Reference proteome</keyword>
<dbReference type="EMBL" id="CM042018">
    <property type="protein sequence ID" value="KAI3829606.1"/>
    <property type="molecule type" value="Genomic_DNA"/>
</dbReference>
<proteinExistence type="predicted"/>
<dbReference type="Proteomes" id="UP001056120">
    <property type="component" value="Linkage Group LG01"/>
</dbReference>